<evidence type="ECO:0000313" key="2">
    <source>
        <dbReference type="WBParaSite" id="JU765_v2.g4317.t1"/>
    </source>
</evidence>
<protein>
    <submittedName>
        <fullName evidence="2">Ovule protein</fullName>
    </submittedName>
</protein>
<dbReference type="WBParaSite" id="JU765_v2.g4317.t1">
    <property type="protein sequence ID" value="JU765_v2.g4317.t1"/>
    <property type="gene ID" value="JU765_v2.g4317"/>
</dbReference>
<reference evidence="2" key="1">
    <citation type="submission" date="2022-11" db="UniProtKB">
        <authorList>
            <consortium name="WormBaseParasite"/>
        </authorList>
    </citation>
    <scope>IDENTIFICATION</scope>
</reference>
<dbReference type="Proteomes" id="UP000887576">
    <property type="component" value="Unplaced"/>
</dbReference>
<evidence type="ECO:0000313" key="1">
    <source>
        <dbReference type="Proteomes" id="UP000887576"/>
    </source>
</evidence>
<sequence>MIFLIYFTDNSVFKLEVLEKIFNWMNFKLRHLSSFFVQLKFLHFSICKLNPCLFWCIFIAFKSELLALM</sequence>
<organism evidence="1 2">
    <name type="scientific">Panagrolaimus sp. JU765</name>
    <dbReference type="NCBI Taxonomy" id="591449"/>
    <lineage>
        <taxon>Eukaryota</taxon>
        <taxon>Metazoa</taxon>
        <taxon>Ecdysozoa</taxon>
        <taxon>Nematoda</taxon>
        <taxon>Chromadorea</taxon>
        <taxon>Rhabditida</taxon>
        <taxon>Tylenchina</taxon>
        <taxon>Panagrolaimomorpha</taxon>
        <taxon>Panagrolaimoidea</taxon>
        <taxon>Panagrolaimidae</taxon>
        <taxon>Panagrolaimus</taxon>
    </lineage>
</organism>
<accession>A0AC34R859</accession>
<name>A0AC34R859_9BILA</name>
<proteinExistence type="predicted"/>